<dbReference type="PANTHER" id="PTHR32089:SF112">
    <property type="entry name" value="LYSOZYME-LIKE PROTEIN-RELATED"/>
    <property type="match status" value="1"/>
</dbReference>
<keyword evidence="5" id="KW-1133">Transmembrane helix</keyword>
<dbReference type="GO" id="GO:0007165">
    <property type="term" value="P:signal transduction"/>
    <property type="evidence" value="ECO:0007669"/>
    <property type="project" value="UniProtKB-KW"/>
</dbReference>
<dbReference type="OrthoDB" id="5298208at2"/>
<gene>
    <name evidence="9" type="ORF">E6C76_06700</name>
</gene>
<feature type="transmembrane region" description="Helical" evidence="5">
    <location>
        <begin position="375"/>
        <end position="397"/>
    </location>
</feature>
<evidence type="ECO:0000259" key="8">
    <source>
        <dbReference type="PROSITE" id="PS50885"/>
    </source>
</evidence>
<feature type="domain" description="Methyl-accepting transducer" evidence="6">
    <location>
        <begin position="456"/>
        <end position="692"/>
    </location>
</feature>
<dbReference type="SUPFAM" id="SSF58104">
    <property type="entry name" value="Methyl-accepting chemotaxis protein (MCP) signaling domain"/>
    <property type="match status" value="1"/>
</dbReference>
<dbReference type="InterPro" id="IPR003660">
    <property type="entry name" value="HAMP_dom"/>
</dbReference>
<keyword evidence="5" id="KW-0472">Membrane</keyword>
<dbReference type="InterPro" id="IPR013655">
    <property type="entry name" value="PAS_fold_3"/>
</dbReference>
<dbReference type="PROSITE" id="PS50885">
    <property type="entry name" value="HAMP"/>
    <property type="match status" value="1"/>
</dbReference>
<sequence>MPAERCFPPPARAVRAGPGRFRFPAWRAGIRAVGGDTMRVNQPVTDVETEVPDGRFIHSRTDLKGRIVDANDLFIELSGFTREELIGQPHNLIRHPDMPAEAFADLWNCLKGGEVWRGFVKNRRKDGGYYWVEAFASPVRENGQIVGYESVRRRADPARVRAVERLYRRFRAGRARGLAIRNGQVVRTGLLGGLLGMSMRARLAVGMVAILLAVLAAGVTGYVGLKAASDAMQSVYNNRLLVVSELADVRDAANQARMVLATADDDMLAERMARIDTEAERLRVRWQEYRATPLLPDERRLADDLDGLFSSFFRYVDDGRRLLAANDPVAARLLSRDDARFDHERMASLLDSLVDVQLRVGEEEMHAAEGRYQGALALFGTLILLVLAFEAYLFLYVRGVVRDLRELEQMVVLAQREGDLRRVVRVTRNDEIGRLADAFNCMVANMQTILVSIQQSACRVATQSGVLASSSEEVSGGAAASSEAASSTAAVIQQVTVAINEVAEHARTAAEVARESSTLASEGLGRVGLAADEIGKVARTAELTAQAMDRLNASSEDIGRIATVIREIADQTNLLALNAAIEAARAGEQGRGFAVVADEVRKLAERTGTATAEISQILDALRDETRQAASGAKNAEAQVQSGVQLTESARGALAAIQGAAERCMRLVGDIQSATQEQSAAATAISQNVERIAEMSEEGAAAVANVAGTSRTLADVSRMLERSVSRFRI</sequence>
<dbReference type="NCBIfam" id="TIGR00229">
    <property type="entry name" value="sensory_box"/>
    <property type="match status" value="1"/>
</dbReference>
<dbReference type="InterPro" id="IPR004089">
    <property type="entry name" value="MCPsignal_dom"/>
</dbReference>
<dbReference type="PROSITE" id="PS50112">
    <property type="entry name" value="PAS"/>
    <property type="match status" value="1"/>
</dbReference>
<dbReference type="AlphaFoldDB" id="A0A4S4B462"/>
<dbReference type="PANTHER" id="PTHR32089">
    <property type="entry name" value="METHYL-ACCEPTING CHEMOTAXIS PROTEIN MCPB"/>
    <property type="match status" value="1"/>
</dbReference>
<feature type="transmembrane region" description="Helical" evidence="5">
    <location>
        <begin position="203"/>
        <end position="225"/>
    </location>
</feature>
<dbReference type="SMART" id="SM00283">
    <property type="entry name" value="MA"/>
    <property type="match status" value="1"/>
</dbReference>
<reference evidence="9 10" key="1">
    <citation type="submission" date="2019-04" db="EMBL/GenBank/DDBJ databases">
        <title>Azoarcus nasutitermitis sp. nov. isolated from termite nest.</title>
        <authorList>
            <person name="Lin S.-Y."/>
            <person name="Hameed A."/>
            <person name="Hsu Y.-H."/>
            <person name="Young C.-C."/>
        </authorList>
    </citation>
    <scope>NUCLEOTIDE SEQUENCE [LARGE SCALE GENOMIC DNA]</scope>
    <source>
        <strain evidence="9 10">CC-YHH838</strain>
    </source>
</reference>
<dbReference type="Gene3D" id="1.10.287.950">
    <property type="entry name" value="Methyl-accepting chemotaxis protein"/>
    <property type="match status" value="1"/>
</dbReference>
<accession>A0A4S4B462</accession>
<evidence type="ECO:0000256" key="4">
    <source>
        <dbReference type="PROSITE-ProRule" id="PRU00284"/>
    </source>
</evidence>
<dbReference type="InterPro" id="IPR000014">
    <property type="entry name" value="PAS"/>
</dbReference>
<dbReference type="InterPro" id="IPR035965">
    <property type="entry name" value="PAS-like_dom_sf"/>
</dbReference>
<dbReference type="SMART" id="SM00304">
    <property type="entry name" value="HAMP"/>
    <property type="match status" value="2"/>
</dbReference>
<keyword evidence="5" id="KW-0812">Transmembrane</keyword>
<evidence type="ECO:0000256" key="2">
    <source>
        <dbReference type="ARBA" id="ARBA00023224"/>
    </source>
</evidence>
<keyword evidence="10" id="KW-1185">Reference proteome</keyword>
<dbReference type="Pfam" id="PF08447">
    <property type="entry name" value="PAS_3"/>
    <property type="match status" value="1"/>
</dbReference>
<evidence type="ECO:0000259" key="7">
    <source>
        <dbReference type="PROSITE" id="PS50112"/>
    </source>
</evidence>
<organism evidence="9 10">
    <name type="scientific">Pseudothauera nasutitermitis</name>
    <dbReference type="NCBI Taxonomy" id="2565930"/>
    <lineage>
        <taxon>Bacteria</taxon>
        <taxon>Pseudomonadati</taxon>
        <taxon>Pseudomonadota</taxon>
        <taxon>Betaproteobacteria</taxon>
        <taxon>Rhodocyclales</taxon>
        <taxon>Zoogloeaceae</taxon>
        <taxon>Pseudothauera</taxon>
    </lineage>
</organism>
<dbReference type="CDD" id="cd06225">
    <property type="entry name" value="HAMP"/>
    <property type="match status" value="1"/>
</dbReference>
<evidence type="ECO:0000313" key="9">
    <source>
        <dbReference type="EMBL" id="THF66520.1"/>
    </source>
</evidence>
<dbReference type="Pfam" id="PF12729">
    <property type="entry name" value="4HB_MCP_1"/>
    <property type="match status" value="1"/>
</dbReference>
<comment type="subcellular location">
    <subcellularLocation>
        <location evidence="1">Membrane</location>
    </subcellularLocation>
</comment>
<protein>
    <submittedName>
        <fullName evidence="9">PAS domain S-box protein</fullName>
    </submittedName>
</protein>
<dbReference type="CDD" id="cd11386">
    <property type="entry name" value="MCP_signal"/>
    <property type="match status" value="1"/>
</dbReference>
<evidence type="ECO:0000256" key="5">
    <source>
        <dbReference type="SAM" id="Phobius"/>
    </source>
</evidence>
<dbReference type="Gene3D" id="3.30.450.20">
    <property type="entry name" value="PAS domain"/>
    <property type="match status" value="1"/>
</dbReference>
<dbReference type="Pfam" id="PF00015">
    <property type="entry name" value="MCPsignal"/>
    <property type="match status" value="1"/>
</dbReference>
<keyword evidence="2 4" id="KW-0807">Transducer</keyword>
<evidence type="ECO:0000256" key="3">
    <source>
        <dbReference type="ARBA" id="ARBA00029447"/>
    </source>
</evidence>
<comment type="caution">
    <text evidence="9">The sequence shown here is derived from an EMBL/GenBank/DDBJ whole genome shotgun (WGS) entry which is preliminary data.</text>
</comment>
<dbReference type="GO" id="GO:0016020">
    <property type="term" value="C:membrane"/>
    <property type="evidence" value="ECO:0007669"/>
    <property type="project" value="UniProtKB-SubCell"/>
</dbReference>
<name>A0A4S4B462_9RHOO</name>
<dbReference type="Proteomes" id="UP000308430">
    <property type="component" value="Unassembled WGS sequence"/>
</dbReference>
<dbReference type="FunFam" id="1.10.287.950:FF:000001">
    <property type="entry name" value="Methyl-accepting chemotaxis sensory transducer"/>
    <property type="match status" value="1"/>
</dbReference>
<dbReference type="InterPro" id="IPR024478">
    <property type="entry name" value="HlyB_4HB_MCP"/>
</dbReference>
<evidence type="ECO:0000313" key="10">
    <source>
        <dbReference type="Proteomes" id="UP000308430"/>
    </source>
</evidence>
<comment type="similarity">
    <text evidence="3">Belongs to the methyl-accepting chemotaxis (MCP) protein family.</text>
</comment>
<evidence type="ECO:0000259" key="6">
    <source>
        <dbReference type="PROSITE" id="PS50111"/>
    </source>
</evidence>
<dbReference type="EMBL" id="SSOC01000002">
    <property type="protein sequence ID" value="THF66520.1"/>
    <property type="molecule type" value="Genomic_DNA"/>
</dbReference>
<feature type="domain" description="HAMP" evidence="8">
    <location>
        <begin position="398"/>
        <end position="451"/>
    </location>
</feature>
<proteinExistence type="inferred from homology"/>
<dbReference type="PROSITE" id="PS50111">
    <property type="entry name" value="CHEMOTAXIS_TRANSDUC_2"/>
    <property type="match status" value="1"/>
</dbReference>
<feature type="domain" description="PAS" evidence="7">
    <location>
        <begin position="62"/>
        <end position="97"/>
    </location>
</feature>
<dbReference type="SUPFAM" id="SSF55785">
    <property type="entry name" value="PYP-like sensor domain (PAS domain)"/>
    <property type="match status" value="1"/>
</dbReference>
<dbReference type="GO" id="GO:0006935">
    <property type="term" value="P:chemotaxis"/>
    <property type="evidence" value="ECO:0007669"/>
    <property type="project" value="UniProtKB-ARBA"/>
</dbReference>
<evidence type="ECO:0000256" key="1">
    <source>
        <dbReference type="ARBA" id="ARBA00004370"/>
    </source>
</evidence>
<dbReference type="CDD" id="cd00130">
    <property type="entry name" value="PAS"/>
    <property type="match status" value="1"/>
</dbReference>
<dbReference type="Pfam" id="PF00672">
    <property type="entry name" value="HAMP"/>
    <property type="match status" value="1"/>
</dbReference>